<comment type="caution">
    <text evidence="1">The sequence shown here is derived from an EMBL/GenBank/DDBJ whole genome shotgun (WGS) entry which is preliminary data.</text>
</comment>
<dbReference type="AlphaFoldDB" id="A0A699JI73"/>
<gene>
    <name evidence="1" type="ORF">Tci_611616</name>
</gene>
<reference evidence="1" key="1">
    <citation type="journal article" date="2019" name="Sci. Rep.">
        <title>Draft genome of Tanacetum cinerariifolium, the natural source of mosquito coil.</title>
        <authorList>
            <person name="Yamashiro T."/>
            <person name="Shiraishi A."/>
            <person name="Satake H."/>
            <person name="Nakayama K."/>
        </authorList>
    </citation>
    <scope>NUCLEOTIDE SEQUENCE</scope>
</reference>
<evidence type="ECO:0000313" key="1">
    <source>
        <dbReference type="EMBL" id="GFA39644.1"/>
    </source>
</evidence>
<dbReference type="EMBL" id="BKCJ010416827">
    <property type="protein sequence ID" value="GFA39644.1"/>
    <property type="molecule type" value="Genomic_DNA"/>
</dbReference>
<organism evidence="1">
    <name type="scientific">Tanacetum cinerariifolium</name>
    <name type="common">Dalmatian daisy</name>
    <name type="synonym">Chrysanthemum cinerariifolium</name>
    <dbReference type="NCBI Taxonomy" id="118510"/>
    <lineage>
        <taxon>Eukaryota</taxon>
        <taxon>Viridiplantae</taxon>
        <taxon>Streptophyta</taxon>
        <taxon>Embryophyta</taxon>
        <taxon>Tracheophyta</taxon>
        <taxon>Spermatophyta</taxon>
        <taxon>Magnoliopsida</taxon>
        <taxon>eudicotyledons</taxon>
        <taxon>Gunneridae</taxon>
        <taxon>Pentapetalae</taxon>
        <taxon>asterids</taxon>
        <taxon>campanulids</taxon>
        <taxon>Asterales</taxon>
        <taxon>Asteraceae</taxon>
        <taxon>Asteroideae</taxon>
        <taxon>Anthemideae</taxon>
        <taxon>Anthemidinae</taxon>
        <taxon>Tanacetum</taxon>
    </lineage>
</organism>
<sequence>MDLDHALRIDPLAAHTAESTTNQKSAYEQCERSNRMLLMIIKNSISVAIRGAIHDSENAKEFRKGTI</sequence>
<proteinExistence type="predicted"/>
<accession>A0A699JI73</accession>
<name>A0A699JI73_TANCI</name>
<protein>
    <submittedName>
        <fullName evidence="1">UBN2_2 domain-containing protein</fullName>
    </submittedName>
</protein>